<keyword evidence="1" id="KW-1133">Transmembrane helix</keyword>
<dbReference type="EMBL" id="JABMCI010000058">
    <property type="protein sequence ID" value="NUU17038.1"/>
    <property type="molecule type" value="Genomic_DNA"/>
</dbReference>
<dbReference type="Proteomes" id="UP000565724">
    <property type="component" value="Unassembled WGS sequence"/>
</dbReference>
<accession>A0A7Y5ZZI9</accession>
<organism evidence="2 3">
    <name type="scientific">Cellulomonas humilata</name>
    <dbReference type="NCBI Taxonomy" id="144055"/>
    <lineage>
        <taxon>Bacteria</taxon>
        <taxon>Bacillati</taxon>
        <taxon>Actinomycetota</taxon>
        <taxon>Actinomycetes</taxon>
        <taxon>Micrococcales</taxon>
        <taxon>Cellulomonadaceae</taxon>
        <taxon>Cellulomonas</taxon>
    </lineage>
</organism>
<dbReference type="AlphaFoldDB" id="A0A7Y5ZZI9"/>
<feature type="transmembrane region" description="Helical" evidence="1">
    <location>
        <begin position="87"/>
        <end position="106"/>
    </location>
</feature>
<proteinExistence type="predicted"/>
<dbReference type="RefSeq" id="WP_175346917.1">
    <property type="nucleotide sequence ID" value="NZ_JABMCI010000058.1"/>
</dbReference>
<evidence type="ECO:0000313" key="3">
    <source>
        <dbReference type="Proteomes" id="UP000565724"/>
    </source>
</evidence>
<feature type="transmembrane region" description="Helical" evidence="1">
    <location>
        <begin position="58"/>
        <end position="78"/>
    </location>
</feature>
<feature type="transmembrane region" description="Helical" evidence="1">
    <location>
        <begin position="112"/>
        <end position="131"/>
    </location>
</feature>
<keyword evidence="3" id="KW-1185">Reference proteome</keyword>
<evidence type="ECO:0000313" key="2">
    <source>
        <dbReference type="EMBL" id="NUU17038.1"/>
    </source>
</evidence>
<evidence type="ECO:0008006" key="4">
    <source>
        <dbReference type="Google" id="ProtNLM"/>
    </source>
</evidence>
<feature type="transmembrane region" description="Helical" evidence="1">
    <location>
        <begin position="20"/>
        <end position="38"/>
    </location>
</feature>
<keyword evidence="1" id="KW-0472">Membrane</keyword>
<name>A0A7Y5ZZI9_9CELL</name>
<sequence>MTGTRARALVAPPRARTVALALDGLTVVGAVAGVQGFLSGQFDPLVSRLSFVDGPAVPALALGLCVGLPQAVALTLGLRRHARAPEVGVGAGVVLTGWVLAQLPLIGWTSPVQWAFFAVGVGESVAALLWWRAAVD</sequence>
<evidence type="ECO:0000256" key="1">
    <source>
        <dbReference type="SAM" id="Phobius"/>
    </source>
</evidence>
<comment type="caution">
    <text evidence="2">The sequence shown here is derived from an EMBL/GenBank/DDBJ whole genome shotgun (WGS) entry which is preliminary data.</text>
</comment>
<gene>
    <name evidence="2" type="ORF">HP550_07225</name>
</gene>
<keyword evidence="1" id="KW-0812">Transmembrane</keyword>
<reference evidence="2 3" key="1">
    <citation type="submission" date="2020-05" db="EMBL/GenBank/DDBJ databases">
        <title>Genome Sequencing of Type Strains.</title>
        <authorList>
            <person name="Lemaire J.F."/>
            <person name="Inderbitzin P."/>
            <person name="Gregorio O.A."/>
            <person name="Collins S.B."/>
            <person name="Wespe N."/>
            <person name="Knight-Connoni V."/>
        </authorList>
    </citation>
    <scope>NUCLEOTIDE SEQUENCE [LARGE SCALE GENOMIC DNA]</scope>
    <source>
        <strain evidence="2 3">ATCC 25174</strain>
    </source>
</reference>
<protein>
    <recommendedName>
        <fullName evidence="4">MFS transporter</fullName>
    </recommendedName>
</protein>